<dbReference type="SUPFAM" id="SSF48264">
    <property type="entry name" value="Cytochrome P450"/>
    <property type="match status" value="1"/>
</dbReference>
<keyword evidence="12" id="KW-0472">Membrane</keyword>
<comment type="cofactor">
    <cofactor evidence="1">
        <name>heme</name>
        <dbReference type="ChEBI" id="CHEBI:30413"/>
    </cofactor>
</comment>
<evidence type="ECO:0000256" key="4">
    <source>
        <dbReference type="ARBA" id="ARBA00010617"/>
    </source>
</evidence>
<keyword evidence="6 13" id="KW-0479">Metal-binding</keyword>
<evidence type="ECO:0000256" key="12">
    <source>
        <dbReference type="ARBA" id="ARBA00023136"/>
    </source>
</evidence>
<dbReference type="PANTHER" id="PTHR24292">
    <property type="entry name" value="CYTOCHROME P450"/>
    <property type="match status" value="1"/>
</dbReference>
<reference evidence="15" key="1">
    <citation type="submission" date="2025-08" db="UniProtKB">
        <authorList>
            <consortium name="RefSeq"/>
        </authorList>
    </citation>
    <scope>IDENTIFICATION</scope>
    <source>
        <tissue evidence="15">Whole Larva</tissue>
    </source>
</reference>
<evidence type="ECO:0000256" key="10">
    <source>
        <dbReference type="ARBA" id="ARBA00023004"/>
    </source>
</evidence>
<dbReference type="InterPro" id="IPR017972">
    <property type="entry name" value="Cyt_P450_CS"/>
</dbReference>
<dbReference type="CDD" id="cd11056">
    <property type="entry name" value="CYP6-like"/>
    <property type="match status" value="1"/>
</dbReference>
<organism evidence="14 15">
    <name type="scientific">Nicrophorus vespilloides</name>
    <name type="common">Boreal carrion beetle</name>
    <dbReference type="NCBI Taxonomy" id="110193"/>
    <lineage>
        <taxon>Eukaryota</taxon>
        <taxon>Metazoa</taxon>
        <taxon>Ecdysozoa</taxon>
        <taxon>Arthropoda</taxon>
        <taxon>Hexapoda</taxon>
        <taxon>Insecta</taxon>
        <taxon>Pterygota</taxon>
        <taxon>Neoptera</taxon>
        <taxon>Endopterygota</taxon>
        <taxon>Coleoptera</taxon>
        <taxon>Polyphaga</taxon>
        <taxon>Staphyliniformia</taxon>
        <taxon>Silphidae</taxon>
        <taxon>Nicrophorinae</taxon>
        <taxon>Nicrophorus</taxon>
    </lineage>
</organism>
<dbReference type="InterPro" id="IPR050476">
    <property type="entry name" value="Insect_CytP450_Detox"/>
</dbReference>
<protein>
    <submittedName>
        <fullName evidence="15">Cytochrome P450 9e2-like</fullName>
    </submittedName>
</protein>
<dbReference type="Gene3D" id="1.10.630.10">
    <property type="entry name" value="Cytochrome P450"/>
    <property type="match status" value="1"/>
</dbReference>
<evidence type="ECO:0000256" key="5">
    <source>
        <dbReference type="ARBA" id="ARBA00022617"/>
    </source>
</evidence>
<dbReference type="Pfam" id="PF00067">
    <property type="entry name" value="p450"/>
    <property type="match status" value="1"/>
</dbReference>
<comment type="similarity">
    <text evidence="4 13">Belongs to the cytochrome P450 family.</text>
</comment>
<dbReference type="GeneID" id="108562550"/>
<dbReference type="PRINTS" id="PR00385">
    <property type="entry name" value="P450"/>
</dbReference>
<proteinExistence type="inferred from homology"/>
<keyword evidence="10 13" id="KW-0408">Iron</keyword>
<keyword evidence="8" id="KW-0492">Microsome</keyword>
<keyword evidence="5 13" id="KW-0349">Heme</keyword>
<dbReference type="PANTHER" id="PTHR24292:SF54">
    <property type="entry name" value="CYP9F3-RELATED"/>
    <property type="match status" value="1"/>
</dbReference>
<evidence type="ECO:0000256" key="6">
    <source>
        <dbReference type="ARBA" id="ARBA00022723"/>
    </source>
</evidence>
<evidence type="ECO:0000256" key="11">
    <source>
        <dbReference type="ARBA" id="ARBA00023033"/>
    </source>
</evidence>
<name>A0ABM1MPC2_NICVS</name>
<comment type="subcellular location">
    <subcellularLocation>
        <location evidence="3">Endoplasmic reticulum membrane</location>
        <topology evidence="3">Peripheral membrane protein</topology>
    </subcellularLocation>
    <subcellularLocation>
        <location evidence="2">Microsome membrane</location>
        <topology evidence="2">Peripheral membrane protein</topology>
    </subcellularLocation>
</comment>
<evidence type="ECO:0000256" key="2">
    <source>
        <dbReference type="ARBA" id="ARBA00004174"/>
    </source>
</evidence>
<keyword evidence="9 13" id="KW-0560">Oxidoreductase</keyword>
<evidence type="ECO:0000256" key="8">
    <source>
        <dbReference type="ARBA" id="ARBA00022848"/>
    </source>
</evidence>
<dbReference type="PRINTS" id="PR00463">
    <property type="entry name" value="EP450I"/>
</dbReference>
<dbReference type="InterPro" id="IPR036396">
    <property type="entry name" value="Cyt_P450_sf"/>
</dbReference>
<dbReference type="RefSeq" id="XP_017776422.1">
    <property type="nucleotide sequence ID" value="XM_017920933.1"/>
</dbReference>
<dbReference type="InterPro" id="IPR002401">
    <property type="entry name" value="Cyt_P450_E_grp-I"/>
</dbReference>
<accession>A0ABM1MPC2</accession>
<keyword evidence="7" id="KW-0256">Endoplasmic reticulum</keyword>
<evidence type="ECO:0000313" key="14">
    <source>
        <dbReference type="Proteomes" id="UP000695000"/>
    </source>
</evidence>
<gene>
    <name evidence="15" type="primary">LOC108562550</name>
</gene>
<dbReference type="PROSITE" id="PS00086">
    <property type="entry name" value="CYTOCHROME_P450"/>
    <property type="match status" value="1"/>
</dbReference>
<evidence type="ECO:0000256" key="13">
    <source>
        <dbReference type="RuleBase" id="RU000461"/>
    </source>
</evidence>
<dbReference type="InterPro" id="IPR001128">
    <property type="entry name" value="Cyt_P450"/>
</dbReference>
<keyword evidence="11 13" id="KW-0503">Monooxygenase</keyword>
<evidence type="ECO:0000313" key="15">
    <source>
        <dbReference type="RefSeq" id="XP_017776422.1"/>
    </source>
</evidence>
<keyword evidence="14" id="KW-1185">Reference proteome</keyword>
<dbReference type="Proteomes" id="UP000695000">
    <property type="component" value="Unplaced"/>
</dbReference>
<evidence type="ECO:0000256" key="7">
    <source>
        <dbReference type="ARBA" id="ARBA00022824"/>
    </source>
</evidence>
<evidence type="ECO:0000256" key="9">
    <source>
        <dbReference type="ARBA" id="ARBA00023002"/>
    </source>
</evidence>
<evidence type="ECO:0000256" key="1">
    <source>
        <dbReference type="ARBA" id="ARBA00001971"/>
    </source>
</evidence>
<evidence type="ECO:0000256" key="3">
    <source>
        <dbReference type="ARBA" id="ARBA00004406"/>
    </source>
</evidence>
<sequence>MFWIIIGILLLILFYFLCVKPYSFWKSRGVAQQQTWLIGDLLQMIFTKRPYPQIIRDQYNAFPNERYIGMYQFGFPALIARDLDLIKQITVKDFDHFTDHITFFPESVEPLWTRNLFSLKGEKWRDIRATLSPAFTSSKMRSMFTLMDECAEEFVKFFAEQKKDVVDVELKDIFTRFANDIIGTCAFGFQCNSMKDRENEFYMMGDELTDFKGLWKSFKFILSIASPKMSELLRFSIFNKNTIGFFEKAISQSVQMRKEKNIVRPDMIHLLMEAGEGRLKHEESLTEKETGFATVEESEVGKSTKRQKSEITIKDITAHALFFFFAGFDSVSTLMIFLGYELALHPDIQERLRNEIDDAMKETNGKVTYDSVTKMKYLDMIISETLRKWPGTVANDRVCVKPYTVTPVNPGEPEIKFNVGDSVMLPVYGLHMDPNHFENPDKFDPERFSEENKVKIKPYSYMPFGLGPRSCIGSRFALLETKVVYVHLLKKFEIVVINKTDIPLPLVTTGFNFLAKNGVWVGLKPRNK</sequence>